<keyword evidence="6" id="KW-0677">Repeat</keyword>
<dbReference type="FunFam" id="3.40.50.12780:FF:000012">
    <property type="entry name" value="Non-ribosomal peptide synthetase"/>
    <property type="match status" value="1"/>
</dbReference>
<dbReference type="InterPro" id="IPR025110">
    <property type="entry name" value="AMP-bd_C"/>
</dbReference>
<evidence type="ECO:0000256" key="1">
    <source>
        <dbReference type="ARBA" id="ARBA00001957"/>
    </source>
</evidence>
<dbReference type="Pfam" id="PF00501">
    <property type="entry name" value="AMP-binding"/>
    <property type="match status" value="1"/>
</dbReference>
<protein>
    <submittedName>
        <fullName evidence="10">Amino acid adenylation domain-containing protein</fullName>
    </submittedName>
</protein>
<dbReference type="GO" id="GO:0043041">
    <property type="term" value="P:amino acid activation for nonribosomal peptide biosynthetic process"/>
    <property type="evidence" value="ECO:0007669"/>
    <property type="project" value="TreeGrafter"/>
</dbReference>
<gene>
    <name evidence="10" type="ORF">SAMN05518846_105171</name>
</gene>
<dbReference type="Gene3D" id="3.40.50.980">
    <property type="match status" value="2"/>
</dbReference>
<proteinExistence type="inferred from homology"/>
<dbReference type="GO" id="GO:0005737">
    <property type="term" value="C:cytoplasm"/>
    <property type="evidence" value="ECO:0007669"/>
    <property type="project" value="TreeGrafter"/>
</dbReference>
<dbReference type="Pfam" id="PF00550">
    <property type="entry name" value="PP-binding"/>
    <property type="match status" value="1"/>
</dbReference>
<dbReference type="InterPro" id="IPR036736">
    <property type="entry name" value="ACP-like_sf"/>
</dbReference>
<evidence type="ECO:0000313" key="11">
    <source>
        <dbReference type="Proteomes" id="UP000198915"/>
    </source>
</evidence>
<dbReference type="CDD" id="cd12117">
    <property type="entry name" value="A_NRPS_Srf_like"/>
    <property type="match status" value="1"/>
</dbReference>
<dbReference type="Gene3D" id="1.10.1200.10">
    <property type="entry name" value="ACP-like"/>
    <property type="match status" value="1"/>
</dbReference>
<dbReference type="Gene3D" id="3.40.50.1820">
    <property type="entry name" value="alpha/beta hydrolase"/>
    <property type="match status" value="1"/>
</dbReference>
<dbReference type="RefSeq" id="WP_092268066.1">
    <property type="nucleotide sequence ID" value="NZ_FORT01000005.1"/>
</dbReference>
<evidence type="ECO:0000313" key="10">
    <source>
        <dbReference type="EMBL" id="SFJ76166.1"/>
    </source>
</evidence>
<keyword evidence="7" id="KW-0045">Antibiotic biosynthesis</keyword>
<dbReference type="InterPro" id="IPR001031">
    <property type="entry name" value="Thioesterase"/>
</dbReference>
<dbReference type="NCBIfam" id="TIGR01733">
    <property type="entry name" value="AA-adenyl-dom"/>
    <property type="match status" value="1"/>
</dbReference>
<keyword evidence="5" id="KW-0436">Ligase</keyword>
<dbReference type="GO" id="GO:0017000">
    <property type="term" value="P:antibiotic biosynthetic process"/>
    <property type="evidence" value="ECO:0007669"/>
    <property type="project" value="UniProtKB-KW"/>
</dbReference>
<dbReference type="Pfam" id="PF00975">
    <property type="entry name" value="Thioesterase"/>
    <property type="match status" value="1"/>
</dbReference>
<dbReference type="InterPro" id="IPR009081">
    <property type="entry name" value="PP-bd_ACP"/>
</dbReference>
<dbReference type="SUPFAM" id="SSF47336">
    <property type="entry name" value="ACP-like"/>
    <property type="match status" value="1"/>
</dbReference>
<keyword evidence="4" id="KW-0597">Phosphoprotein</keyword>
<name>A0A1I3U2S2_9BACL</name>
<evidence type="ECO:0000256" key="8">
    <source>
        <dbReference type="ARBA" id="ARBA00023268"/>
    </source>
</evidence>
<organism evidence="10 11">
    <name type="scientific">Brevibacillus centrosporus</name>
    <dbReference type="NCBI Taxonomy" id="54910"/>
    <lineage>
        <taxon>Bacteria</taxon>
        <taxon>Bacillati</taxon>
        <taxon>Bacillota</taxon>
        <taxon>Bacilli</taxon>
        <taxon>Bacillales</taxon>
        <taxon>Paenibacillaceae</taxon>
        <taxon>Brevibacillus</taxon>
    </lineage>
</organism>
<dbReference type="Pfam" id="PF00668">
    <property type="entry name" value="Condensation"/>
    <property type="match status" value="1"/>
</dbReference>
<dbReference type="SUPFAM" id="SSF56801">
    <property type="entry name" value="Acetyl-CoA synthetase-like"/>
    <property type="match status" value="1"/>
</dbReference>
<dbReference type="Pfam" id="PF13193">
    <property type="entry name" value="AMP-binding_C"/>
    <property type="match status" value="1"/>
</dbReference>
<dbReference type="EMBL" id="FORT01000005">
    <property type="protein sequence ID" value="SFJ76166.1"/>
    <property type="molecule type" value="Genomic_DNA"/>
</dbReference>
<evidence type="ECO:0000256" key="3">
    <source>
        <dbReference type="ARBA" id="ARBA00022450"/>
    </source>
</evidence>
<dbReference type="InterPro" id="IPR001242">
    <property type="entry name" value="Condensation_dom"/>
</dbReference>
<dbReference type="GO" id="GO:0031177">
    <property type="term" value="F:phosphopantetheine binding"/>
    <property type="evidence" value="ECO:0007669"/>
    <property type="project" value="TreeGrafter"/>
</dbReference>
<dbReference type="Gene3D" id="3.30.559.30">
    <property type="entry name" value="Nonribosomal peptide synthetase, condensation domain"/>
    <property type="match status" value="1"/>
</dbReference>
<dbReference type="STRING" id="1884381.SAMN05518846_105171"/>
<dbReference type="FunFam" id="2.30.38.10:FF:000001">
    <property type="entry name" value="Non-ribosomal peptide synthetase PvdI"/>
    <property type="match status" value="1"/>
</dbReference>
<accession>A0A1I3U2S2</accession>
<dbReference type="Gene3D" id="3.30.300.30">
    <property type="match status" value="1"/>
</dbReference>
<dbReference type="AlphaFoldDB" id="A0A1I3U2S2"/>
<sequence length="1123" mass="125095">MKNILLEQEDMYREGQKIRFTEEERKLDIAFWKRKMGYEPPEQYLPADFSRTSPASAPSRTTRSYSLPAAIRQSIETYAKQAQVSSFLVLLTVLKMLMHRYNAEDEIRVAALLSGTISELAPMANPVIVQSFWTGEKSLDKAVREVQEAFAEAREHQSIPLDELASLLGLSQSAGSVPMFRVMLDMSSYGENLTEGNLLAKRDDGWHGDALADLTFRIVESEEEMTLAITYATDLFREETINRVAGHYFKLLEGALADPAARLFTLPILTDAERKQLLVDWNTAKPAFPRDASMVDLFEEQVKLGPDQIALLFEDQGISYQQLDRRANEIAHRLRSQGIAPEQLVAVCLDRSPDMIASYLGVLKAGGAYVPIDLTYPSERIAYMLEDSAASFVITTERIFADLPRLNATMVFLDQDSLEAKSKADSFPRSSSAAHLAYVMYTSGSTGKPKGVMIDHRGIVRLVKNIDYASVGPDETYMNLGAVAFDVSAFEIYGALLNGGRLVILSTNKPSFGEIAQTIQRYRVTSLNVTPDRLNVLLEDYSEALVGLRQVMPGGEALPVWLARKCLMKLPNCRLINLYGPTENAVNTTSYHVKEIAQNETTIPIGRPIATDRLYILDSQLQPVPIGVIGDLYMAGDGVARGYLNRPELTEERFPLDPFSPKAGERMYKSGDLARYRADGHVDFIGRADDQVKIRGCRIELGEIETVVGLFPGVRQSVAGVTKGKDGTTGLVSYVVMNAGASFEQQAIRAFVRDKLPEYMIPTFFVELQEVPVTPVGKIDRKRLPVPTVASNEAHFTAPRNQIEDTLVQIWEQLLDVKPISVTDNFFHLGGNSLLAMRMFSYMEKTFQKRLAVSSVFQEDTIEKLAKLLASDEDHAELSKSLVPISPVGTKPPYFCIHGGGGEVLIYGELARCLGQDQPLYGLRYVAGAPEVSVESIARKYIHELREVQPKGPYHLIGFCLGGAIAYEMAQQLLQAGEEIELLAILNYASPALPPLTMQDKIINSFKLLFRLPSELRKPFVMQKLRFVGKVLKKSVDESSPEDDNVQELVSATRSYRPKPYPGKLLLIRAVTNLNPAERLGWQTSPTGLIEEHCMEADHAMILKEPQVGVLRGHLRTHLQRKE</sequence>
<dbReference type="InterPro" id="IPR020845">
    <property type="entry name" value="AMP-binding_CS"/>
</dbReference>
<dbReference type="InterPro" id="IPR010071">
    <property type="entry name" value="AA_adenyl_dom"/>
</dbReference>
<dbReference type="GO" id="GO:0044550">
    <property type="term" value="P:secondary metabolite biosynthetic process"/>
    <property type="evidence" value="ECO:0007669"/>
    <property type="project" value="UniProtKB-ARBA"/>
</dbReference>
<keyword evidence="11" id="KW-1185">Reference proteome</keyword>
<dbReference type="PROSITE" id="PS50075">
    <property type="entry name" value="CARRIER"/>
    <property type="match status" value="1"/>
</dbReference>
<dbReference type="SUPFAM" id="SSF52777">
    <property type="entry name" value="CoA-dependent acyltransferases"/>
    <property type="match status" value="1"/>
</dbReference>
<dbReference type="InterPro" id="IPR029058">
    <property type="entry name" value="AB_hydrolase_fold"/>
</dbReference>
<reference evidence="11" key="1">
    <citation type="submission" date="2016-10" db="EMBL/GenBank/DDBJ databases">
        <authorList>
            <person name="Varghese N."/>
            <person name="Submissions S."/>
        </authorList>
    </citation>
    <scope>NUCLEOTIDE SEQUENCE [LARGE SCALE GENOMIC DNA]</scope>
    <source>
        <strain evidence="11">OK042</strain>
    </source>
</reference>
<evidence type="ECO:0000256" key="2">
    <source>
        <dbReference type="ARBA" id="ARBA00006432"/>
    </source>
</evidence>
<dbReference type="PROSITE" id="PS00455">
    <property type="entry name" value="AMP_BINDING"/>
    <property type="match status" value="1"/>
</dbReference>
<keyword evidence="8" id="KW-0511">Multifunctional enzyme</keyword>
<dbReference type="SUPFAM" id="SSF53474">
    <property type="entry name" value="alpha/beta-Hydrolases"/>
    <property type="match status" value="1"/>
</dbReference>
<evidence type="ECO:0000256" key="7">
    <source>
        <dbReference type="ARBA" id="ARBA00023194"/>
    </source>
</evidence>
<evidence type="ECO:0000259" key="9">
    <source>
        <dbReference type="PROSITE" id="PS50075"/>
    </source>
</evidence>
<dbReference type="GO" id="GO:0016874">
    <property type="term" value="F:ligase activity"/>
    <property type="evidence" value="ECO:0007669"/>
    <property type="project" value="UniProtKB-KW"/>
</dbReference>
<comment type="similarity">
    <text evidence="2">Belongs to the ATP-dependent AMP-binding enzyme family.</text>
</comment>
<comment type="cofactor">
    <cofactor evidence="1">
        <name>pantetheine 4'-phosphate</name>
        <dbReference type="ChEBI" id="CHEBI:47942"/>
    </cofactor>
</comment>
<evidence type="ECO:0000256" key="5">
    <source>
        <dbReference type="ARBA" id="ARBA00022598"/>
    </source>
</evidence>
<keyword evidence="3" id="KW-0596">Phosphopantetheine</keyword>
<dbReference type="Gene3D" id="2.30.38.10">
    <property type="entry name" value="Luciferase, Domain 3"/>
    <property type="match status" value="1"/>
</dbReference>
<dbReference type="FunFam" id="1.10.1200.10:FF:000005">
    <property type="entry name" value="Nonribosomal peptide synthetase 1"/>
    <property type="match status" value="1"/>
</dbReference>
<feature type="domain" description="Carrier" evidence="9">
    <location>
        <begin position="798"/>
        <end position="873"/>
    </location>
</feature>
<evidence type="ECO:0000256" key="4">
    <source>
        <dbReference type="ARBA" id="ARBA00022553"/>
    </source>
</evidence>
<dbReference type="PANTHER" id="PTHR45527:SF1">
    <property type="entry name" value="FATTY ACID SYNTHASE"/>
    <property type="match status" value="1"/>
</dbReference>
<dbReference type="InterPro" id="IPR045851">
    <property type="entry name" value="AMP-bd_C_sf"/>
</dbReference>
<dbReference type="PANTHER" id="PTHR45527">
    <property type="entry name" value="NONRIBOSOMAL PEPTIDE SYNTHETASE"/>
    <property type="match status" value="1"/>
</dbReference>
<evidence type="ECO:0000256" key="6">
    <source>
        <dbReference type="ARBA" id="ARBA00022737"/>
    </source>
</evidence>
<dbReference type="FunFam" id="3.40.50.980:FF:000001">
    <property type="entry name" value="Non-ribosomal peptide synthetase"/>
    <property type="match status" value="1"/>
</dbReference>
<dbReference type="Proteomes" id="UP000198915">
    <property type="component" value="Unassembled WGS sequence"/>
</dbReference>
<dbReference type="InterPro" id="IPR000873">
    <property type="entry name" value="AMP-dep_synth/lig_dom"/>
</dbReference>
<dbReference type="FunFam" id="3.30.300.30:FF:000010">
    <property type="entry name" value="Enterobactin synthetase component F"/>
    <property type="match status" value="1"/>
</dbReference>